<organism evidence="2 3">
    <name type="scientific">Thalassolituus oleivorans MIL-1</name>
    <dbReference type="NCBI Taxonomy" id="1298593"/>
    <lineage>
        <taxon>Bacteria</taxon>
        <taxon>Pseudomonadati</taxon>
        <taxon>Pseudomonadota</taxon>
        <taxon>Gammaproteobacteria</taxon>
        <taxon>Oceanospirillales</taxon>
        <taxon>Oceanospirillaceae</taxon>
        <taxon>Thalassolituus</taxon>
    </lineage>
</organism>
<dbReference type="KEGG" id="tol:TOL_2058"/>
<evidence type="ECO:0000256" key="1">
    <source>
        <dbReference type="SAM" id="Phobius"/>
    </source>
</evidence>
<keyword evidence="1" id="KW-0472">Membrane</keyword>
<evidence type="ECO:0000313" key="3">
    <source>
        <dbReference type="Proteomes" id="UP000011866"/>
    </source>
</evidence>
<dbReference type="Proteomes" id="UP000011866">
    <property type="component" value="Chromosome"/>
</dbReference>
<dbReference type="HOGENOM" id="CLU_1414410_0_0_6"/>
<keyword evidence="1" id="KW-0812">Transmembrane</keyword>
<name>M5DTD7_9GAMM</name>
<proteinExistence type="predicted"/>
<dbReference type="EMBL" id="HF680312">
    <property type="protein sequence ID" value="CCU72467.1"/>
    <property type="molecule type" value="Genomic_DNA"/>
</dbReference>
<dbReference type="eggNOG" id="ENOG5032MGR">
    <property type="taxonomic scope" value="Bacteria"/>
</dbReference>
<dbReference type="RefSeq" id="WP_015487187.1">
    <property type="nucleotide sequence ID" value="NC_020888.1"/>
</dbReference>
<dbReference type="GeneID" id="79176882"/>
<keyword evidence="1" id="KW-1133">Transmembrane helix</keyword>
<dbReference type="AlphaFoldDB" id="M5DTD7"/>
<feature type="transmembrane region" description="Helical" evidence="1">
    <location>
        <begin position="157"/>
        <end position="178"/>
    </location>
</feature>
<reference evidence="2 3" key="1">
    <citation type="journal article" date="2013" name="Genome Announc.">
        <title>Genome Sequence of Thalassolituus oleivorans MIL-1 (DSM 14913T).</title>
        <authorList>
            <person name="Golyshin P.N."/>
            <person name="Werner J."/>
            <person name="Chernikova T.N."/>
            <person name="Tran H."/>
            <person name="Ferrer M."/>
            <person name="Yakimov M.M."/>
            <person name="Teeling H."/>
            <person name="Golyshina O.V."/>
        </authorList>
    </citation>
    <scope>NUCLEOTIDE SEQUENCE [LARGE SCALE GENOMIC DNA]</scope>
    <source>
        <strain evidence="2 3">MIL-1</strain>
    </source>
</reference>
<sequence length="186" mass="20539">MNIDWNLAAAVGMPILTLFLGALVNHLIESRPKLISYLGFISSHRLAPQADGSPGPIVNTHSVIIKNTGRKAASNVRLGHNFLPNVNVYPDVMYEIRDLPGGGKEILFPTLVPKTEVSINYLYFSPDTWEKVNTHIQSDDGPAKVVNVLLQPQVKPWLLRLIWAFIVTGVITCGYLSVKAVQWLAT</sequence>
<protein>
    <submittedName>
        <fullName evidence="2">Uncharacterized protein</fullName>
    </submittedName>
</protein>
<gene>
    <name evidence="2" type="ORF">TOL_2058</name>
</gene>
<evidence type="ECO:0000313" key="2">
    <source>
        <dbReference type="EMBL" id="CCU72467.1"/>
    </source>
</evidence>
<keyword evidence="3" id="KW-1185">Reference proteome</keyword>
<accession>M5DTD7</accession>
<feature type="transmembrane region" description="Helical" evidence="1">
    <location>
        <begin position="6"/>
        <end position="28"/>
    </location>
</feature>